<evidence type="ECO:0000313" key="1">
    <source>
        <dbReference type="EMBL" id="GAA2051738.1"/>
    </source>
</evidence>
<proteinExistence type="predicted"/>
<gene>
    <name evidence="1" type="ORF">GCM10009757_24930</name>
</gene>
<keyword evidence="2" id="KW-1185">Reference proteome</keyword>
<protein>
    <submittedName>
        <fullName evidence="1">Uncharacterized protein</fullName>
    </submittedName>
</protein>
<evidence type="ECO:0000313" key="2">
    <source>
        <dbReference type="Proteomes" id="UP001403094"/>
    </source>
</evidence>
<dbReference type="EMBL" id="BAAANQ010000004">
    <property type="protein sequence ID" value="GAA2051738.1"/>
    <property type="molecule type" value="Genomic_DNA"/>
</dbReference>
<reference evidence="2" key="1">
    <citation type="journal article" date="2019" name="Int. J. Syst. Evol. Microbiol.">
        <title>The Global Catalogue of Microorganisms (GCM) 10K type strain sequencing project: providing services to taxonomists for standard genome sequencing and annotation.</title>
        <authorList>
            <consortium name="The Broad Institute Genomics Platform"/>
            <consortium name="The Broad Institute Genome Sequencing Center for Infectious Disease"/>
            <person name="Wu L."/>
            <person name="Ma J."/>
        </authorList>
    </citation>
    <scope>NUCLEOTIDE SEQUENCE [LARGE SCALE GENOMIC DNA]</scope>
    <source>
        <strain evidence="2">JCM 14549</strain>
    </source>
</reference>
<accession>A0ABP5GVA0</accession>
<comment type="caution">
    <text evidence="1">The sequence shown here is derived from an EMBL/GenBank/DDBJ whole genome shotgun (WGS) entry which is preliminary data.</text>
</comment>
<dbReference type="RefSeq" id="WP_346070515.1">
    <property type="nucleotide sequence ID" value="NZ_BAAANQ010000004.1"/>
</dbReference>
<organism evidence="1 2">
    <name type="scientific">Streptomyces cheonanensis</name>
    <dbReference type="NCBI Taxonomy" id="312720"/>
    <lineage>
        <taxon>Bacteria</taxon>
        <taxon>Bacillati</taxon>
        <taxon>Actinomycetota</taxon>
        <taxon>Actinomycetes</taxon>
        <taxon>Kitasatosporales</taxon>
        <taxon>Streptomycetaceae</taxon>
        <taxon>Streptomyces</taxon>
    </lineage>
</organism>
<name>A0ABP5GVA0_9ACTN</name>
<sequence length="142" mass="15103">MDPENAVVALCAEGMATGDDALFLRAWEVAADDWERCVAAHYVALSRPGAAQRLRWNRRCLELADAVGDARVAGFYPSLHAALGRAWEDLGEVAAAREEFERAAGHAGVLGEDAYGASLREAIAEGLRRTGGVGPRGRAGVR</sequence>
<dbReference type="Proteomes" id="UP001403094">
    <property type="component" value="Unassembled WGS sequence"/>
</dbReference>